<protein>
    <submittedName>
        <fullName evidence="2">Uncharacterized protein</fullName>
    </submittedName>
</protein>
<evidence type="ECO:0000313" key="2">
    <source>
        <dbReference type="EMBL" id="CAG5136828.1"/>
    </source>
</evidence>
<comment type="caution">
    <text evidence="2">The sequence shown here is derived from an EMBL/GenBank/DDBJ whole genome shotgun (WGS) entry which is preliminary data.</text>
</comment>
<dbReference type="EMBL" id="CAJHNH020008576">
    <property type="protein sequence ID" value="CAG5136828.1"/>
    <property type="molecule type" value="Genomic_DNA"/>
</dbReference>
<feature type="compositionally biased region" description="Low complexity" evidence="1">
    <location>
        <begin position="191"/>
        <end position="208"/>
    </location>
</feature>
<evidence type="ECO:0000256" key="1">
    <source>
        <dbReference type="SAM" id="MobiDB-lite"/>
    </source>
</evidence>
<reference evidence="2" key="1">
    <citation type="submission" date="2021-04" db="EMBL/GenBank/DDBJ databases">
        <authorList>
            <consortium name="Molecular Ecology Group"/>
        </authorList>
    </citation>
    <scope>NUCLEOTIDE SEQUENCE</scope>
</reference>
<feature type="compositionally biased region" description="Polar residues" evidence="1">
    <location>
        <begin position="177"/>
        <end position="190"/>
    </location>
</feature>
<feature type="region of interest" description="Disordered" evidence="1">
    <location>
        <begin position="1"/>
        <end position="108"/>
    </location>
</feature>
<feature type="compositionally biased region" description="Low complexity" evidence="1">
    <location>
        <begin position="28"/>
        <end position="43"/>
    </location>
</feature>
<feature type="compositionally biased region" description="Polar residues" evidence="1">
    <location>
        <begin position="1"/>
        <end position="27"/>
    </location>
</feature>
<accession>A0A8S4A978</accession>
<name>A0A8S4A978_9EUPU</name>
<sequence>ALLADLQNTTAHISSNQNRQGEQQQRLPSHPQQQQQHSQWDQQQQHHWDQPPPQHQWDQHPQHQWDQHPQHQWDQHPQHQWDQHPQHQWDQHPQHQWDQPQPHKKHCLPILPYQPYQQSVADSESTNQLVSSNTYFSIEPEGLYALQQRVDHSPASEVPAYSDYSQDSQSQAAIKNGTGNFSDKGYSQTVVNVSRESYYSSSDNSRSSTPPPLPPPPSSDILDNIVFSKETE</sequence>
<feature type="non-terminal residue" evidence="2">
    <location>
        <position position="1"/>
    </location>
</feature>
<feature type="region of interest" description="Disordered" evidence="1">
    <location>
        <begin position="154"/>
        <end position="232"/>
    </location>
</feature>
<feature type="compositionally biased region" description="Low complexity" evidence="1">
    <location>
        <begin position="160"/>
        <end position="173"/>
    </location>
</feature>
<dbReference type="Proteomes" id="UP000678393">
    <property type="component" value="Unassembled WGS sequence"/>
</dbReference>
<feature type="compositionally biased region" description="Pro residues" evidence="1">
    <location>
        <begin position="209"/>
        <end position="218"/>
    </location>
</feature>
<dbReference type="AlphaFoldDB" id="A0A8S4A978"/>
<keyword evidence="3" id="KW-1185">Reference proteome</keyword>
<feature type="non-terminal residue" evidence="2">
    <location>
        <position position="232"/>
    </location>
</feature>
<feature type="compositionally biased region" description="Basic and acidic residues" evidence="1">
    <location>
        <begin position="57"/>
        <end position="95"/>
    </location>
</feature>
<organism evidence="2 3">
    <name type="scientific">Candidula unifasciata</name>
    <dbReference type="NCBI Taxonomy" id="100452"/>
    <lineage>
        <taxon>Eukaryota</taxon>
        <taxon>Metazoa</taxon>
        <taxon>Spiralia</taxon>
        <taxon>Lophotrochozoa</taxon>
        <taxon>Mollusca</taxon>
        <taxon>Gastropoda</taxon>
        <taxon>Heterobranchia</taxon>
        <taxon>Euthyneura</taxon>
        <taxon>Panpulmonata</taxon>
        <taxon>Eupulmonata</taxon>
        <taxon>Stylommatophora</taxon>
        <taxon>Helicina</taxon>
        <taxon>Helicoidea</taxon>
        <taxon>Geomitridae</taxon>
        <taxon>Candidula</taxon>
    </lineage>
</organism>
<evidence type="ECO:0000313" key="3">
    <source>
        <dbReference type="Proteomes" id="UP000678393"/>
    </source>
</evidence>
<proteinExistence type="predicted"/>
<gene>
    <name evidence="2" type="ORF">CUNI_LOCUS22386</name>
</gene>